<dbReference type="Pfam" id="PF04055">
    <property type="entry name" value="Radical_SAM"/>
    <property type="match status" value="1"/>
</dbReference>
<keyword evidence="2 5" id="KW-0479">Metal-binding</keyword>
<dbReference type="PIRSF" id="PIRSF004869">
    <property type="entry name" value="PflX_prd"/>
    <property type="match status" value="1"/>
</dbReference>
<dbReference type="InterPro" id="IPR013785">
    <property type="entry name" value="Aldolase_TIM"/>
</dbReference>
<dbReference type="RefSeq" id="WP_249311445.1">
    <property type="nucleotide sequence ID" value="NZ_JACRSU010000001.1"/>
</dbReference>
<proteinExistence type="predicted"/>
<evidence type="ECO:0000256" key="5">
    <source>
        <dbReference type="PIRSR" id="PIRSR004869-50"/>
    </source>
</evidence>
<dbReference type="EMBL" id="JACRSU010000001">
    <property type="protein sequence ID" value="MBC8540335.1"/>
    <property type="molecule type" value="Genomic_DNA"/>
</dbReference>
<comment type="caution">
    <text evidence="7">The sequence shown here is derived from an EMBL/GenBank/DDBJ whole genome shotgun (WGS) entry which is preliminary data.</text>
</comment>
<dbReference type="PANTHER" id="PTHR43075">
    <property type="entry name" value="FORMATE LYASE ACTIVATING ENZYME, PUTATIVE (AFU_ORTHOLOGUE AFUA_2G15630)-RELATED"/>
    <property type="match status" value="1"/>
</dbReference>
<dbReference type="InterPro" id="IPR016431">
    <property type="entry name" value="Pyrv-formate_lyase-activ_prd"/>
</dbReference>
<organism evidence="7 8">
    <name type="scientific">Congzhengia minquanensis</name>
    <dbReference type="NCBI Taxonomy" id="2763657"/>
    <lineage>
        <taxon>Bacteria</taxon>
        <taxon>Bacillati</taxon>
        <taxon>Bacillota</taxon>
        <taxon>Clostridia</taxon>
        <taxon>Eubacteriales</taxon>
        <taxon>Oscillospiraceae</taxon>
        <taxon>Congzhengia</taxon>
    </lineage>
</organism>
<feature type="binding site" evidence="5">
    <location>
        <position position="66"/>
    </location>
    <ligand>
        <name>[4Fe-4S] cluster</name>
        <dbReference type="ChEBI" id="CHEBI:49883"/>
        <note>4Fe-4S-S-AdoMet</note>
    </ligand>
</feature>
<feature type="domain" description="Radical SAM core" evidence="6">
    <location>
        <begin position="57"/>
        <end position="189"/>
    </location>
</feature>
<dbReference type="InterPro" id="IPR058240">
    <property type="entry name" value="rSAM_sf"/>
</dbReference>
<evidence type="ECO:0000256" key="1">
    <source>
        <dbReference type="ARBA" id="ARBA00022691"/>
    </source>
</evidence>
<reference evidence="7" key="1">
    <citation type="submission" date="2020-08" db="EMBL/GenBank/DDBJ databases">
        <title>Genome public.</title>
        <authorList>
            <person name="Liu C."/>
            <person name="Sun Q."/>
        </authorList>
    </citation>
    <scope>NUCLEOTIDE SEQUENCE</scope>
    <source>
        <strain evidence="7">H8</strain>
    </source>
</reference>
<sequence>MDALLSNCRLCPRECGVNRLLGELGACRSGPEITAARASLHLWEEPCLSGKNGSGTVFFSGCNLGCVYCQNAQISRGNTGKKISSGRLCEIFFELKEQGAHNINLVTATHFLPAVLNAVEKAKQNHLGIPFVYNCGGFEKADMLKRAEGLIDIFLPDLKYMSPQLAMAYSNAPNYPEAAKSALTEMVRQQPECVFDETGMLKRGVIVRHLMLPGNLKDSKKVLRYLHQTFGDKIFISIMSQYTPPAKGVNDFPELNRKVTKTEYEKLIEYAISLGITQAFVQEGETADASFIPDFDGRGI</sequence>
<dbReference type="PANTHER" id="PTHR43075:SF1">
    <property type="entry name" value="FORMATE LYASE ACTIVATING ENZYME, PUTATIVE (AFU_ORTHOLOGUE AFUA_2G15630)-RELATED"/>
    <property type="match status" value="1"/>
</dbReference>
<accession>A0A926HYN9</accession>
<comment type="cofactor">
    <cofactor evidence="5">
        <name>[4Fe-4S] cluster</name>
        <dbReference type="ChEBI" id="CHEBI:49883"/>
    </cofactor>
    <text evidence="5">Binds 1 [4Fe-4S] cluster. The cluster is coordinated with 3 cysteines and an exchangeable S-adenosyl-L-methionine.</text>
</comment>
<dbReference type="GO" id="GO:0051536">
    <property type="term" value="F:iron-sulfur cluster binding"/>
    <property type="evidence" value="ECO:0007669"/>
    <property type="project" value="UniProtKB-KW"/>
</dbReference>
<dbReference type="Gene3D" id="3.20.20.70">
    <property type="entry name" value="Aldolase class I"/>
    <property type="match status" value="1"/>
</dbReference>
<name>A0A926HYN9_9FIRM</name>
<evidence type="ECO:0000256" key="3">
    <source>
        <dbReference type="ARBA" id="ARBA00023004"/>
    </source>
</evidence>
<dbReference type="SFLD" id="SFLDG01099">
    <property type="entry name" value="Uncharacterised_Radical_SAM_Su"/>
    <property type="match status" value="1"/>
</dbReference>
<keyword evidence="3 5" id="KW-0408">Iron</keyword>
<dbReference type="SUPFAM" id="SSF102114">
    <property type="entry name" value="Radical SAM enzymes"/>
    <property type="match status" value="1"/>
</dbReference>
<dbReference type="CDD" id="cd01335">
    <property type="entry name" value="Radical_SAM"/>
    <property type="match status" value="1"/>
</dbReference>
<keyword evidence="4 5" id="KW-0411">Iron-sulfur</keyword>
<evidence type="ECO:0000256" key="4">
    <source>
        <dbReference type="ARBA" id="ARBA00023014"/>
    </source>
</evidence>
<evidence type="ECO:0000313" key="8">
    <source>
        <dbReference type="Proteomes" id="UP000611762"/>
    </source>
</evidence>
<dbReference type="SFLD" id="SFLDS00029">
    <property type="entry name" value="Radical_SAM"/>
    <property type="match status" value="1"/>
</dbReference>
<dbReference type="InterPro" id="IPR040085">
    <property type="entry name" value="MJ0674-like"/>
</dbReference>
<keyword evidence="1 5" id="KW-0949">S-adenosyl-L-methionine</keyword>
<dbReference type="GO" id="GO:0046872">
    <property type="term" value="F:metal ion binding"/>
    <property type="evidence" value="ECO:0007669"/>
    <property type="project" value="UniProtKB-KW"/>
</dbReference>
<feature type="binding site" evidence="5">
    <location>
        <position position="69"/>
    </location>
    <ligand>
        <name>[4Fe-4S] cluster</name>
        <dbReference type="ChEBI" id="CHEBI:49883"/>
        <note>4Fe-4S-S-AdoMet</note>
    </ligand>
</feature>
<evidence type="ECO:0000256" key="2">
    <source>
        <dbReference type="ARBA" id="ARBA00022723"/>
    </source>
</evidence>
<evidence type="ECO:0000259" key="6">
    <source>
        <dbReference type="Pfam" id="PF04055"/>
    </source>
</evidence>
<dbReference type="GO" id="GO:0003824">
    <property type="term" value="F:catalytic activity"/>
    <property type="evidence" value="ECO:0007669"/>
    <property type="project" value="InterPro"/>
</dbReference>
<keyword evidence="8" id="KW-1185">Reference proteome</keyword>
<gene>
    <name evidence="7" type="ORF">H8698_05025</name>
</gene>
<feature type="binding site" evidence="5">
    <location>
        <position position="62"/>
    </location>
    <ligand>
        <name>[4Fe-4S] cluster</name>
        <dbReference type="ChEBI" id="CHEBI:49883"/>
        <note>4Fe-4S-S-AdoMet</note>
    </ligand>
</feature>
<protein>
    <submittedName>
        <fullName evidence="7">Radical SAM protein</fullName>
    </submittedName>
</protein>
<evidence type="ECO:0000313" key="7">
    <source>
        <dbReference type="EMBL" id="MBC8540335.1"/>
    </source>
</evidence>
<dbReference type="AlphaFoldDB" id="A0A926HYN9"/>
<dbReference type="Proteomes" id="UP000611762">
    <property type="component" value="Unassembled WGS sequence"/>
</dbReference>
<dbReference type="InterPro" id="IPR007197">
    <property type="entry name" value="rSAM"/>
</dbReference>